<evidence type="ECO:0000259" key="1">
    <source>
        <dbReference type="PROSITE" id="PS50943"/>
    </source>
</evidence>
<dbReference type="Proteomes" id="UP000561459">
    <property type="component" value="Unassembled WGS sequence"/>
</dbReference>
<dbReference type="CDD" id="cd00093">
    <property type="entry name" value="HTH_XRE"/>
    <property type="match status" value="2"/>
</dbReference>
<dbReference type="SMART" id="SM00530">
    <property type="entry name" value="HTH_XRE"/>
    <property type="match status" value="2"/>
</dbReference>
<keyword evidence="3" id="KW-1185">Reference proteome</keyword>
<dbReference type="Gene3D" id="1.10.260.40">
    <property type="entry name" value="lambda repressor-like DNA-binding domains"/>
    <property type="match status" value="2"/>
</dbReference>
<accession>A0A7W6FZV6</accession>
<protein>
    <submittedName>
        <fullName evidence="2">Transcriptional regulator with XRE-family HTH domain</fullName>
    </submittedName>
</protein>
<dbReference type="EMBL" id="JACIDY010000016">
    <property type="protein sequence ID" value="MBB3941716.1"/>
    <property type="molecule type" value="Genomic_DNA"/>
</dbReference>
<feature type="domain" description="HTH cro/C1-type" evidence="1">
    <location>
        <begin position="8"/>
        <end position="60"/>
    </location>
</feature>
<evidence type="ECO:0000313" key="3">
    <source>
        <dbReference type="Proteomes" id="UP000561459"/>
    </source>
</evidence>
<name>A0A7W6FZV6_9SPHN</name>
<dbReference type="GO" id="GO:0009307">
    <property type="term" value="P:DNA restriction-modification system"/>
    <property type="evidence" value="ECO:0007669"/>
    <property type="project" value="InterPro"/>
</dbReference>
<sequence length="318" mass="34944">MFDLLEELALARRQNGLSQEALASRVTVDRQAIYRLETGVGSFALLLRVMAALEYHVTGLARGMTLADQLENRRRALKLSKAEVARRADIMVNTVSAVEKGKGSAASALKVLAAIGTSRMARKKPMQVMMSPLRIGEKDKRFTPVALLTALEAVFGPISLDPCGHVESPVVAERRILLSEDGDGLRDDWSGKFCYMNPPFSGATAWLKRASEMHAKGAVDVVVGLVPAKTDSVYFQTDIVPNCDVGFLRGRIQYGSATGAEVDKRNRAPFATMLIAWGASRQEIEHLRSLYPSVWMMHERARPREGVREDALVVSEFG</sequence>
<dbReference type="InterPro" id="IPR008593">
    <property type="entry name" value="Dam_MeTrfase"/>
</dbReference>
<organism evidence="2 3">
    <name type="scientific">Novosphingobium fluoreni</name>
    <dbReference type="NCBI Taxonomy" id="1391222"/>
    <lineage>
        <taxon>Bacteria</taxon>
        <taxon>Pseudomonadati</taxon>
        <taxon>Pseudomonadota</taxon>
        <taxon>Alphaproteobacteria</taxon>
        <taxon>Sphingomonadales</taxon>
        <taxon>Sphingomonadaceae</taxon>
        <taxon>Novosphingobium</taxon>
    </lineage>
</organism>
<dbReference type="Pfam" id="PF05869">
    <property type="entry name" value="Dam"/>
    <property type="match status" value="1"/>
</dbReference>
<dbReference type="InterPro" id="IPR001387">
    <property type="entry name" value="Cro/C1-type_HTH"/>
</dbReference>
<dbReference type="Pfam" id="PF01381">
    <property type="entry name" value="HTH_3"/>
    <property type="match status" value="1"/>
</dbReference>
<proteinExistence type="predicted"/>
<evidence type="ECO:0000313" key="2">
    <source>
        <dbReference type="EMBL" id="MBB3941716.1"/>
    </source>
</evidence>
<reference evidence="2 3" key="1">
    <citation type="submission" date="2020-08" db="EMBL/GenBank/DDBJ databases">
        <title>Genomic Encyclopedia of Type Strains, Phase IV (KMG-IV): sequencing the most valuable type-strain genomes for metagenomic binning, comparative biology and taxonomic classification.</title>
        <authorList>
            <person name="Goeker M."/>
        </authorList>
    </citation>
    <scope>NUCLEOTIDE SEQUENCE [LARGE SCALE GENOMIC DNA]</scope>
    <source>
        <strain evidence="2 3">DSM 27568</strain>
    </source>
</reference>
<dbReference type="SUPFAM" id="SSF47413">
    <property type="entry name" value="lambda repressor-like DNA-binding domains"/>
    <property type="match status" value="2"/>
</dbReference>
<dbReference type="AlphaFoldDB" id="A0A7W6FZV6"/>
<dbReference type="InterPro" id="IPR010982">
    <property type="entry name" value="Lambda_DNA-bd_dom_sf"/>
</dbReference>
<feature type="domain" description="HTH cro/C1-type" evidence="1">
    <location>
        <begin position="70"/>
        <end position="102"/>
    </location>
</feature>
<dbReference type="PROSITE" id="PS50943">
    <property type="entry name" value="HTH_CROC1"/>
    <property type="match status" value="2"/>
</dbReference>
<dbReference type="RefSeq" id="WP_183618888.1">
    <property type="nucleotide sequence ID" value="NZ_JACIDY010000016.1"/>
</dbReference>
<dbReference type="GO" id="GO:0009007">
    <property type="term" value="F:site-specific DNA-methyltransferase (adenine-specific) activity"/>
    <property type="evidence" value="ECO:0007669"/>
    <property type="project" value="InterPro"/>
</dbReference>
<gene>
    <name evidence="2" type="ORF">GGR39_003397</name>
</gene>
<comment type="caution">
    <text evidence="2">The sequence shown here is derived from an EMBL/GenBank/DDBJ whole genome shotgun (WGS) entry which is preliminary data.</text>
</comment>
<dbReference type="GO" id="GO:0003677">
    <property type="term" value="F:DNA binding"/>
    <property type="evidence" value="ECO:0007669"/>
    <property type="project" value="InterPro"/>
</dbReference>